<gene>
    <name evidence="2" type="ORF">N47_C18140</name>
</gene>
<organism evidence="2">
    <name type="scientific">uncultured Desulfobacterium sp</name>
    <dbReference type="NCBI Taxonomy" id="201089"/>
    <lineage>
        <taxon>Bacteria</taxon>
        <taxon>Pseudomonadati</taxon>
        <taxon>Thermodesulfobacteriota</taxon>
        <taxon>Desulfobacteria</taxon>
        <taxon>Desulfobacterales</taxon>
        <taxon>Desulfobacteriaceae</taxon>
        <taxon>Desulfobacterium</taxon>
        <taxon>environmental samples</taxon>
    </lineage>
</organism>
<sequence>MENPGRFVDEAFISGALYFIISSMFISGCMKMGENYLRPELDINIPKVYNQEDKKLSASDLTILQNRVTLHRALGGGWGLLSHESN</sequence>
<keyword evidence="1" id="KW-1133">Transmembrane helix</keyword>
<name>E1YB79_9BACT</name>
<accession>E1YB79</accession>
<dbReference type="AlphaFoldDB" id="E1YB79"/>
<dbReference type="PROSITE" id="PS51257">
    <property type="entry name" value="PROKAR_LIPOPROTEIN"/>
    <property type="match status" value="1"/>
</dbReference>
<evidence type="ECO:0000256" key="1">
    <source>
        <dbReference type="SAM" id="Phobius"/>
    </source>
</evidence>
<proteinExistence type="predicted"/>
<dbReference type="EMBL" id="FR695867">
    <property type="protein sequence ID" value="CBX27756.1"/>
    <property type="molecule type" value="Genomic_DNA"/>
</dbReference>
<keyword evidence="1" id="KW-0812">Transmembrane</keyword>
<feature type="transmembrane region" description="Helical" evidence="1">
    <location>
        <begin position="12"/>
        <end position="30"/>
    </location>
</feature>
<evidence type="ECO:0000313" key="2">
    <source>
        <dbReference type="EMBL" id="CBX27756.1"/>
    </source>
</evidence>
<keyword evidence="1" id="KW-0472">Membrane</keyword>
<protein>
    <submittedName>
        <fullName evidence="2">Uncharacterized protein</fullName>
    </submittedName>
</protein>
<reference evidence="2" key="1">
    <citation type="journal article" date="2011" name="Environ. Microbiol.">
        <title>Genomic insights into the metabolic potential of the polycyclic aromatic hydrocarbon degrading sulfate-reducing Deltaproteobacterium N47.</title>
        <authorList>
            <person name="Bergmann F."/>
            <person name="Selesi D."/>
            <person name="Weinmaier T."/>
            <person name="Tischler P."/>
            <person name="Rattei T."/>
            <person name="Meckenstock R.U."/>
        </authorList>
    </citation>
    <scope>NUCLEOTIDE SEQUENCE</scope>
</reference>